<keyword evidence="3" id="KW-0594">Phospholipid biosynthesis</keyword>
<gene>
    <name evidence="7" type="ordered locus">CBU_0029</name>
</gene>
<dbReference type="CDD" id="cd07989">
    <property type="entry name" value="LPLAT_AGPAT-like"/>
    <property type="match status" value="1"/>
</dbReference>
<reference evidence="7 8" key="2">
    <citation type="journal article" date="2009" name="Infect. Immun.">
        <title>Comparative genomics reveal extensive transposon-mediated genomic plasticity and diversity among potential effector proteins within the genus Coxiella.</title>
        <authorList>
            <person name="Beare P.A."/>
            <person name="Unsworth N."/>
            <person name="Andoh M."/>
            <person name="Voth D.E."/>
            <person name="Omsland A."/>
            <person name="Gilk S.D."/>
            <person name="Williams K.P."/>
            <person name="Sobral B.W."/>
            <person name="Kupko J.J.III."/>
            <person name="Porcella S.F."/>
            <person name="Samuel J.E."/>
            <person name="Heinzen R.A."/>
        </authorList>
    </citation>
    <scope>NUCLEOTIDE SEQUENCE [LARGE SCALE GENOMIC DNA]</scope>
    <source>
        <strain evidence="8">RSA 493 / Nine Mile phase I</strain>
    </source>
</reference>
<keyword evidence="5 7" id="KW-0012">Acyltransferase</keyword>
<comment type="pathway">
    <text evidence="1">Lipid metabolism.</text>
</comment>
<proteinExistence type="predicted"/>
<dbReference type="GO" id="GO:0006654">
    <property type="term" value="P:phosphatidic acid biosynthetic process"/>
    <property type="evidence" value="ECO:0000318"/>
    <property type="project" value="GO_Central"/>
</dbReference>
<dbReference type="PATRIC" id="fig|227377.7.peg.29"/>
<dbReference type="GO" id="GO:0003841">
    <property type="term" value="F:1-acylglycerol-3-phosphate O-acyltransferase activity"/>
    <property type="evidence" value="ECO:0000318"/>
    <property type="project" value="GO_Central"/>
</dbReference>
<dbReference type="RefSeq" id="WP_010957335.1">
    <property type="nucleotide sequence ID" value="NC_002971.4"/>
</dbReference>
<reference evidence="7 8" key="1">
    <citation type="journal article" date="2003" name="Proc. Natl. Acad. Sci. U.S.A.">
        <title>Complete genome sequence of the Q-fever pathogen, Coxiella burnetii.</title>
        <authorList>
            <person name="Seshadri R."/>
            <person name="Paulsen I.T."/>
            <person name="Eisen J.A."/>
            <person name="Read T.D."/>
            <person name="Nelson K.E."/>
            <person name="Nelson W.C."/>
            <person name="Ward N.L."/>
            <person name="Tettelin H."/>
            <person name="Davidsen T.M."/>
            <person name="Beanan M.J."/>
            <person name="Deboy R.T."/>
            <person name="Daugherty S.C."/>
            <person name="Brinkac L.M."/>
            <person name="Madupu R."/>
            <person name="Dodson R.J."/>
            <person name="Khouri H.M."/>
            <person name="Lee K.H."/>
            <person name="Carty H.A."/>
            <person name="Scanlan D."/>
            <person name="Heinzen R.A."/>
            <person name="Thompson H.A."/>
            <person name="Samuel J.E."/>
            <person name="Fraser C.M."/>
            <person name="Heidelberg J.F."/>
        </authorList>
    </citation>
    <scope>NUCLEOTIDE SEQUENCE [LARGE SCALE GENOMIC DNA]</scope>
    <source>
        <strain evidence="8">RSA 493 / Nine Mile phase I</strain>
    </source>
</reference>
<evidence type="ECO:0000259" key="6">
    <source>
        <dbReference type="SMART" id="SM00563"/>
    </source>
</evidence>
<dbReference type="KEGG" id="cbu:CBU_0029"/>
<feature type="domain" description="Phospholipid/glycerol acyltransferase" evidence="6">
    <location>
        <begin position="38"/>
        <end position="158"/>
    </location>
</feature>
<dbReference type="AlphaFoldDB" id="Q83FB2"/>
<keyword evidence="3" id="KW-0443">Lipid metabolism</keyword>
<evidence type="ECO:0000256" key="3">
    <source>
        <dbReference type="ARBA" id="ARBA00023209"/>
    </source>
</evidence>
<keyword evidence="2 7" id="KW-0808">Transferase</keyword>
<dbReference type="EC" id="2.3.1.51" evidence="7"/>
<protein>
    <submittedName>
        <fullName evidence="7">1-acyl-sn-glycerol-3-phosphate acyltransferase</fullName>
        <ecNumber evidence="7">2.3.1.51</ecNumber>
    </submittedName>
</protein>
<keyword evidence="8" id="KW-1185">Reference proteome</keyword>
<dbReference type="PANTHER" id="PTHR10434">
    <property type="entry name" value="1-ACYL-SN-GLYCEROL-3-PHOSPHATE ACYLTRANSFERASE"/>
    <property type="match status" value="1"/>
</dbReference>
<dbReference type="eggNOG" id="COG0204">
    <property type="taxonomic scope" value="Bacteria"/>
</dbReference>
<dbReference type="SMART" id="SM00563">
    <property type="entry name" value="PlsC"/>
    <property type="match status" value="1"/>
</dbReference>
<dbReference type="STRING" id="227377.CBU_0029"/>
<evidence type="ECO:0000256" key="4">
    <source>
        <dbReference type="ARBA" id="ARBA00023264"/>
    </source>
</evidence>
<accession>Q83FB2</accession>
<keyword evidence="4" id="KW-1208">Phospholipid metabolism</keyword>
<dbReference type="RefSeq" id="NP_819084.2">
    <property type="nucleotide sequence ID" value="NC_002971.4"/>
</dbReference>
<sequence length="232" mass="26721">MKKFKLYKIGFQWFCLLIFHCYCRFSVCGRKNLIKGAYILCSNHTSHMDSPALMLATRCSFKEFSMLAAKDYFFKRRGKIPFSAKLMNLIAVDRKHPVKALREIRRHCKNFKEKKHKLIIYPEGTRSTTGELLPFKKGAAFTALTLNLPIVPVYIEGTEKTFPKGARMVRPGRIKVYIGKPIYPDAVVAESSASSFSERCALLTETIHTAIVQLRQSTDDNEWQEKEERAWS</sequence>
<evidence type="ECO:0000256" key="1">
    <source>
        <dbReference type="ARBA" id="ARBA00005189"/>
    </source>
</evidence>
<dbReference type="SUPFAM" id="SSF69593">
    <property type="entry name" value="Glycerol-3-phosphate (1)-acyltransferase"/>
    <property type="match status" value="1"/>
</dbReference>
<evidence type="ECO:0000256" key="5">
    <source>
        <dbReference type="ARBA" id="ARBA00023315"/>
    </source>
</evidence>
<dbReference type="PANTHER" id="PTHR10434:SF59">
    <property type="entry name" value="1-ACYL-SN-GLYCEROL-3-PHOSPHATE ACYLTRANSFERASE"/>
    <property type="match status" value="1"/>
</dbReference>
<dbReference type="EnsemblBacteria" id="AAO89598">
    <property type="protein sequence ID" value="AAO89598"/>
    <property type="gene ID" value="CBU_0029"/>
</dbReference>
<dbReference type="Proteomes" id="UP000002671">
    <property type="component" value="Chromosome"/>
</dbReference>
<dbReference type="GeneID" id="1207891"/>
<evidence type="ECO:0000313" key="7">
    <source>
        <dbReference type="EMBL" id="AAO89598.2"/>
    </source>
</evidence>
<dbReference type="EMBL" id="AE016828">
    <property type="protein sequence ID" value="AAO89598.2"/>
    <property type="molecule type" value="Genomic_DNA"/>
</dbReference>
<organism evidence="7 8">
    <name type="scientific">Coxiella burnetii (strain RSA 493 / Nine Mile phase I)</name>
    <dbReference type="NCBI Taxonomy" id="227377"/>
    <lineage>
        <taxon>Bacteria</taxon>
        <taxon>Pseudomonadati</taxon>
        <taxon>Pseudomonadota</taxon>
        <taxon>Gammaproteobacteria</taxon>
        <taxon>Legionellales</taxon>
        <taxon>Coxiellaceae</taxon>
        <taxon>Coxiella</taxon>
    </lineage>
</organism>
<dbReference type="HOGENOM" id="CLU_027938_4_5_6"/>
<evidence type="ECO:0000313" key="8">
    <source>
        <dbReference type="Proteomes" id="UP000002671"/>
    </source>
</evidence>
<evidence type="ECO:0000256" key="2">
    <source>
        <dbReference type="ARBA" id="ARBA00022679"/>
    </source>
</evidence>
<dbReference type="OrthoDB" id="9808424at2"/>
<dbReference type="Pfam" id="PF01553">
    <property type="entry name" value="Acyltransferase"/>
    <property type="match status" value="1"/>
</dbReference>
<dbReference type="InterPro" id="IPR002123">
    <property type="entry name" value="Plipid/glycerol_acylTrfase"/>
</dbReference>
<name>Q83FB2_COXBU</name>
<keyword evidence="3" id="KW-0444">Lipid biosynthesis</keyword>